<dbReference type="GO" id="GO:0003677">
    <property type="term" value="F:DNA binding"/>
    <property type="evidence" value="ECO:0007669"/>
    <property type="project" value="InterPro"/>
</dbReference>
<dbReference type="EMBL" id="MHPU01000013">
    <property type="protein sequence ID" value="OGZ88992.1"/>
    <property type="molecule type" value="Genomic_DNA"/>
</dbReference>
<protein>
    <recommendedName>
        <fullName evidence="1">HTH cro/C1-type domain-containing protein</fullName>
    </recommendedName>
</protein>
<evidence type="ECO:0000259" key="1">
    <source>
        <dbReference type="PROSITE" id="PS50943"/>
    </source>
</evidence>
<dbReference type="SUPFAM" id="SSF47413">
    <property type="entry name" value="lambda repressor-like DNA-binding domains"/>
    <property type="match status" value="1"/>
</dbReference>
<dbReference type="Proteomes" id="UP000178935">
    <property type="component" value="Unassembled WGS sequence"/>
</dbReference>
<dbReference type="Gene3D" id="1.10.260.40">
    <property type="entry name" value="lambda repressor-like DNA-binding domains"/>
    <property type="match status" value="1"/>
</dbReference>
<feature type="domain" description="HTH cro/C1-type" evidence="1">
    <location>
        <begin position="49"/>
        <end position="104"/>
    </location>
</feature>
<dbReference type="InterPro" id="IPR010982">
    <property type="entry name" value="Lambda_DNA-bd_dom_sf"/>
</dbReference>
<dbReference type="CDD" id="cd00093">
    <property type="entry name" value="HTH_XRE"/>
    <property type="match status" value="1"/>
</dbReference>
<dbReference type="InterPro" id="IPR001387">
    <property type="entry name" value="Cro/C1-type_HTH"/>
</dbReference>
<evidence type="ECO:0000313" key="2">
    <source>
        <dbReference type="EMBL" id="OGZ88992.1"/>
    </source>
</evidence>
<accession>A0A1G2JPH4</accession>
<reference evidence="2 3" key="1">
    <citation type="journal article" date="2016" name="Nat. Commun.">
        <title>Thousands of microbial genomes shed light on interconnected biogeochemical processes in an aquifer system.</title>
        <authorList>
            <person name="Anantharaman K."/>
            <person name="Brown C.T."/>
            <person name="Hug L.A."/>
            <person name="Sharon I."/>
            <person name="Castelle C.J."/>
            <person name="Probst A.J."/>
            <person name="Thomas B.C."/>
            <person name="Singh A."/>
            <person name="Wilkins M.J."/>
            <person name="Karaoz U."/>
            <person name="Brodie E.L."/>
            <person name="Williams K.H."/>
            <person name="Hubbard S.S."/>
            <person name="Banfield J.F."/>
        </authorList>
    </citation>
    <scope>NUCLEOTIDE SEQUENCE [LARGE SCALE GENOMIC DNA]</scope>
</reference>
<dbReference type="Pfam" id="PF01381">
    <property type="entry name" value="HTH_3"/>
    <property type="match status" value="1"/>
</dbReference>
<dbReference type="PROSITE" id="PS50943">
    <property type="entry name" value="HTH_CROC1"/>
    <property type="match status" value="1"/>
</dbReference>
<dbReference type="SMART" id="SM00530">
    <property type="entry name" value="HTH_XRE"/>
    <property type="match status" value="1"/>
</dbReference>
<comment type="caution">
    <text evidence="2">The sequence shown here is derived from an EMBL/GenBank/DDBJ whole genome shotgun (WGS) entry which is preliminary data.</text>
</comment>
<dbReference type="AlphaFoldDB" id="A0A1G2JPH4"/>
<proteinExistence type="predicted"/>
<evidence type="ECO:0000313" key="3">
    <source>
        <dbReference type="Proteomes" id="UP000178935"/>
    </source>
</evidence>
<gene>
    <name evidence="2" type="ORF">A2561_04785</name>
</gene>
<name>A0A1G2JPH4_9BACT</name>
<organism evidence="2 3">
    <name type="scientific">Candidatus Staskawiczbacteria bacterium RIFOXYD1_FULL_32_13</name>
    <dbReference type="NCBI Taxonomy" id="1802234"/>
    <lineage>
        <taxon>Bacteria</taxon>
        <taxon>Candidatus Staskawicziibacteriota</taxon>
    </lineage>
</organism>
<sequence>MNKTKKIILTQKMRKEMDFQSFLDEQLKDTESKRQYNEYGRQLEVAYQILQMRKKKKMSQTVLAKKLKTKQSNVARMESGQQNFTTEMLVKIASVFGRELKIEFK</sequence>